<dbReference type="Proteomes" id="UP000273119">
    <property type="component" value="Unassembled WGS sequence"/>
</dbReference>
<dbReference type="PANTHER" id="PTHR43179:SF12">
    <property type="entry name" value="GALACTOFURANOSYLTRANSFERASE GLFT2"/>
    <property type="match status" value="1"/>
</dbReference>
<evidence type="ECO:0000256" key="6">
    <source>
        <dbReference type="SAM" id="Phobius"/>
    </source>
</evidence>
<accession>A0A496PJH8</accession>
<keyword evidence="3" id="KW-0328">Glycosyltransferase</keyword>
<sequence>MDTGSTDGSRALLVDALPDDSVVLDAPGASFGGAITQALDHLPSIDPGDQSAQWLWLLHDDSAPAAGALEALLDAVEKAPSVTMAGGKLMDAAHPDRLQDVGLSMTRAGRRFNRVSPDEVDQGQYDGASDVLAVNSAGMLVRRDIFEKLGGFDPALPGIGDDVDLGRREWLAGHRVIMVPDAHVLHHGDEVESVSGPRAERRAAAYTRLKYAPAALVPFLAVWMLLAGLGKAIGRLVAKDPSGAVIDLGAGATGLLRPRQLAAGRRSVAKNRRVPSGVVKALLVSPSAVRERRRSLREQRMLPQDTAAPALNAEASGGDDGFEALEPGRRPPGSASGGLIAVLLTAALSLLGLHRFLGAAAAQGGSLIPQGTSVGMLWDRAISGWQPLGTGAAAAPDPFDFLLWFSGVISFGHPQQAGVALYVLAMPLAALTGWCALGALTRSAGFRFFGALAWGLSPTLQIALAQGRPGAAVVHVILPLFVLAAMRAVGAARGDSADPRPGTGKLPSWSAAAAASLLAAVLICAEPVLALPLLVFGIVGTVLSRRSRALWWVPLPGLLLALPLLVRAVSDPRVLLVQPGVARATEAAPLWQQLLGWPVAVETNGALPGFELLGSGPWPVILMLVVAVPLGLLALLSLVRTGPGTTSSRVLVAVGLVAVTGGTALAHLDATVVGTQVVSPYSGSFVSVFGLSILLAAAAQREALAGTSLVRAPAAARATAGVLSTLVAISLVALATLWVAPRVVPGQSGQDSLATAQLVNPAQVSPLPATAADRGLGQFAERTLMISVSRDGQLEASLASGDGVRLEDLSSQLAAQRLSGQPWDPASTGRSEASTADQAIRHAVASLASGEQIDARKELSSLAVSYVVLRSGNTGADVLARELDAVPGLSPVGRASGDDAWIWRVNAQEGTASEVTTTGSSTARVRVESADGVLQRLIPSREGQVKRASVPSGAEGRLLVLAESANAGWHASLNGQELTSASKEWAQAFELPAGGGEVRVWYSQWWSAPWLILTALALAIALLSIIPVPRAWRADALTQRVYRPSVAQRKPSAARAAQEEA</sequence>
<evidence type="ECO:0000256" key="2">
    <source>
        <dbReference type="ARBA" id="ARBA00006739"/>
    </source>
</evidence>
<proteinExistence type="inferred from homology"/>
<dbReference type="AlphaFoldDB" id="A0A496PJH8"/>
<organism evidence="7 8">
    <name type="scientific">Galactobacter caseinivorans</name>
    <dbReference type="NCBI Taxonomy" id="2676123"/>
    <lineage>
        <taxon>Bacteria</taxon>
        <taxon>Bacillati</taxon>
        <taxon>Actinomycetota</taxon>
        <taxon>Actinomycetes</taxon>
        <taxon>Micrococcales</taxon>
        <taxon>Micrococcaceae</taxon>
        <taxon>Galactobacter</taxon>
    </lineage>
</organism>
<protein>
    <submittedName>
        <fullName evidence="7">Glycosyltransferase family 2 protein</fullName>
    </submittedName>
</protein>
<keyword evidence="6" id="KW-1133">Transmembrane helix</keyword>
<feature type="transmembrane region" description="Helical" evidence="6">
    <location>
        <begin position="211"/>
        <end position="233"/>
    </location>
</feature>
<comment type="pathway">
    <text evidence="1">Cell wall biogenesis; cell wall polysaccharide biosynthesis.</text>
</comment>
<comment type="caution">
    <text evidence="7">The sequence shown here is derived from an EMBL/GenBank/DDBJ whole genome shotgun (WGS) entry which is preliminary data.</text>
</comment>
<dbReference type="PANTHER" id="PTHR43179">
    <property type="entry name" value="RHAMNOSYLTRANSFERASE WBBL"/>
    <property type="match status" value="1"/>
</dbReference>
<feature type="transmembrane region" description="Helical" evidence="6">
    <location>
        <begin position="618"/>
        <end position="638"/>
    </location>
</feature>
<feature type="transmembrane region" description="Helical" evidence="6">
    <location>
        <begin position="680"/>
        <end position="699"/>
    </location>
</feature>
<name>A0A496PJH8_9MICC</name>
<feature type="transmembrane region" description="Helical" evidence="6">
    <location>
        <begin position="335"/>
        <end position="353"/>
    </location>
</feature>
<feature type="transmembrane region" description="Helical" evidence="6">
    <location>
        <begin position="419"/>
        <end position="440"/>
    </location>
</feature>
<feature type="region of interest" description="Disordered" evidence="5">
    <location>
        <begin position="294"/>
        <end position="329"/>
    </location>
</feature>
<keyword evidence="4 7" id="KW-0808">Transferase</keyword>
<feature type="transmembrane region" description="Helical" evidence="6">
    <location>
        <begin position="1005"/>
        <end position="1026"/>
    </location>
</feature>
<evidence type="ECO:0000256" key="3">
    <source>
        <dbReference type="ARBA" id="ARBA00022676"/>
    </source>
</evidence>
<keyword evidence="8" id="KW-1185">Reference proteome</keyword>
<evidence type="ECO:0000313" key="7">
    <source>
        <dbReference type="EMBL" id="RKW70636.1"/>
    </source>
</evidence>
<comment type="similarity">
    <text evidence="2">Belongs to the glycosyltransferase 2 family.</text>
</comment>
<feature type="transmembrane region" description="Helical" evidence="6">
    <location>
        <begin position="549"/>
        <end position="569"/>
    </location>
</feature>
<evidence type="ECO:0000256" key="5">
    <source>
        <dbReference type="SAM" id="MobiDB-lite"/>
    </source>
</evidence>
<evidence type="ECO:0000256" key="4">
    <source>
        <dbReference type="ARBA" id="ARBA00022679"/>
    </source>
</evidence>
<dbReference type="InterPro" id="IPR029044">
    <property type="entry name" value="Nucleotide-diphossugar_trans"/>
</dbReference>
<feature type="transmembrane region" description="Helical" evidence="6">
    <location>
        <begin position="650"/>
        <end position="668"/>
    </location>
</feature>
<evidence type="ECO:0000313" key="8">
    <source>
        <dbReference type="Proteomes" id="UP000273119"/>
    </source>
</evidence>
<evidence type="ECO:0000256" key="1">
    <source>
        <dbReference type="ARBA" id="ARBA00004776"/>
    </source>
</evidence>
<dbReference type="Gene3D" id="3.90.550.10">
    <property type="entry name" value="Spore Coat Polysaccharide Biosynthesis Protein SpsA, Chain A"/>
    <property type="match status" value="1"/>
</dbReference>
<dbReference type="SUPFAM" id="SSF53448">
    <property type="entry name" value="Nucleotide-diphospho-sugar transferases"/>
    <property type="match status" value="1"/>
</dbReference>
<feature type="transmembrane region" description="Helical" evidence="6">
    <location>
        <begin position="720"/>
        <end position="740"/>
    </location>
</feature>
<gene>
    <name evidence="7" type="ORF">DWQ67_05835</name>
</gene>
<reference evidence="7 8" key="1">
    <citation type="submission" date="2018-07" db="EMBL/GenBank/DDBJ databases">
        <title>Arthrobacter sp. nov., isolated from raw cow's milk with high bacterial count.</title>
        <authorList>
            <person name="Hahne J."/>
            <person name="Isele D."/>
            <person name="Lipski A."/>
        </authorList>
    </citation>
    <scope>NUCLEOTIDE SEQUENCE [LARGE SCALE GENOMIC DNA]</scope>
    <source>
        <strain evidence="7 8">JZ R-183</strain>
    </source>
</reference>
<dbReference type="Pfam" id="PF13641">
    <property type="entry name" value="Glyco_tranf_2_3"/>
    <property type="match status" value="1"/>
</dbReference>
<feature type="transmembrane region" description="Helical" evidence="6">
    <location>
        <begin position="512"/>
        <end position="537"/>
    </location>
</feature>
<feature type="transmembrane region" description="Helical" evidence="6">
    <location>
        <begin position="472"/>
        <end position="492"/>
    </location>
</feature>
<keyword evidence="6" id="KW-0472">Membrane</keyword>
<dbReference type="EMBL" id="QQXL01000003">
    <property type="protein sequence ID" value="RKW70636.1"/>
    <property type="molecule type" value="Genomic_DNA"/>
</dbReference>
<keyword evidence="6" id="KW-0812">Transmembrane</keyword>
<dbReference type="GO" id="GO:0016757">
    <property type="term" value="F:glycosyltransferase activity"/>
    <property type="evidence" value="ECO:0007669"/>
    <property type="project" value="UniProtKB-KW"/>
</dbReference>